<sequence length="846" mass="92624">MKIIKPTPLGVLTRPHRAAGSEHLGVAIPMMVTLGETPRLVSESELWDTVGAELAGFPLDAALPKPRAEFLLSARAYGRYCDHTNTCRVGIRFAGVEKALLVSGERRWAGSAPSAAEPFESLAIDWPLAFGGAGYADNPRGRGFHGVSANSERSQQQLSQPLPNVEYPAERLRGPGQIVTPGSFTPIAADWPQRRALYGALDAQWRESDCPGFPCSMDTRYFNIAPTDQQFPALDAMPDGAAYRIVHMHPEQPVITGALPPLRARCFLQRQSEDTLAEIPMRLTTVWFIPHRERAVMIFHGIAGIREFDAQDVACLLLGAELSGEPRSAADYRRTFDRRMDRKHGALHALRDQDLVPPALLITADDASTDATSHDALERNLQQRARQQIERARAAGLAPGAFDAAPTQPPRIDQLAEFVEQQERIAQEQRAALEEKQREIEARHAASGMGKRVNPPTTRRGPPALSRDGAASRRADRKKDPSHLEIDADKKLRETYRHAVQYQEAAPRLDTAAGRVLQERVAAAHARGESLAGWDLTGADLSRMSLRGATLSGALLESADLSDTDLTGAVLGNAVLARATLVRTAFARTDLTGANLSLAQCDGTDFSDAVLDRALFENTRFERCRLTRASVQRTQFRDCRFLSTDFSEATLSDLAFIEQTFDTVDFSRASIRKLAFIQCTLTRVAFASADIAGFGFVETVASGIRFDGAILRKACFVKESVLDNADFSQAQLSEVNLRQVRAHGANFSGARIDQCDFSDARMRLADLRAAKIADSHLVRTDLSGANLVRADLMGASMRRAVLHGANFREANLFRADFAEAAIDDTTQFDGAYLDQANFHPFAKAAA</sequence>
<organism evidence="4 5">
    <name type="scientific">Paraburkholderia phenazinium</name>
    <dbReference type="NCBI Taxonomy" id="60549"/>
    <lineage>
        <taxon>Bacteria</taxon>
        <taxon>Pseudomonadati</taxon>
        <taxon>Pseudomonadota</taxon>
        <taxon>Betaproteobacteria</taxon>
        <taxon>Burkholderiales</taxon>
        <taxon>Burkholderiaceae</taxon>
        <taxon>Paraburkholderia</taxon>
    </lineage>
</organism>
<dbReference type="SUPFAM" id="SSF141571">
    <property type="entry name" value="Pentapeptide repeat-like"/>
    <property type="match status" value="2"/>
</dbReference>
<dbReference type="RefSeq" id="WP_074302621.1">
    <property type="nucleotide sequence ID" value="NZ_FSRU01000003.1"/>
</dbReference>
<dbReference type="AlphaFoldDB" id="A0A1N6LJ03"/>
<feature type="region of interest" description="Disordered" evidence="2">
    <location>
        <begin position="429"/>
        <end position="490"/>
    </location>
</feature>
<evidence type="ECO:0000256" key="2">
    <source>
        <dbReference type="SAM" id="MobiDB-lite"/>
    </source>
</evidence>
<feature type="compositionally biased region" description="Polar residues" evidence="2">
    <location>
        <begin position="148"/>
        <end position="160"/>
    </location>
</feature>
<dbReference type="OrthoDB" id="237820at2"/>
<name>A0A1N6LJ03_9BURK</name>
<feature type="region of interest" description="Disordered" evidence="2">
    <location>
        <begin position="141"/>
        <end position="160"/>
    </location>
</feature>
<evidence type="ECO:0000313" key="4">
    <source>
        <dbReference type="EMBL" id="SIO68656.1"/>
    </source>
</evidence>
<dbReference type="Pfam" id="PF00805">
    <property type="entry name" value="Pentapeptide"/>
    <property type="match status" value="3"/>
</dbReference>
<dbReference type="PANTHER" id="PTHR47485:SF1">
    <property type="entry name" value="THYLAKOID LUMENAL 17.4 KDA PROTEIN, CHLOROPLASTIC"/>
    <property type="match status" value="1"/>
</dbReference>
<feature type="compositionally biased region" description="Basic and acidic residues" evidence="2">
    <location>
        <begin position="429"/>
        <end position="444"/>
    </location>
</feature>
<dbReference type="Gene3D" id="2.160.20.80">
    <property type="entry name" value="E3 ubiquitin-protein ligase SopA"/>
    <property type="match status" value="3"/>
</dbReference>
<dbReference type="PANTHER" id="PTHR47485">
    <property type="entry name" value="THYLAKOID LUMENAL 17.4 KDA PROTEIN, CHLOROPLASTIC"/>
    <property type="match status" value="1"/>
</dbReference>
<evidence type="ECO:0000256" key="1">
    <source>
        <dbReference type="ARBA" id="ARBA00022737"/>
    </source>
</evidence>
<dbReference type="InterPro" id="IPR001646">
    <property type="entry name" value="5peptide_repeat"/>
</dbReference>
<gene>
    <name evidence="4" type="ORF">SAMN05444165_7620</name>
</gene>
<dbReference type="Pfam" id="PF13599">
    <property type="entry name" value="Pentapeptide_4"/>
    <property type="match status" value="1"/>
</dbReference>
<dbReference type="InterPro" id="IPR018683">
    <property type="entry name" value="DUF2169"/>
</dbReference>
<reference evidence="4 5" key="1">
    <citation type="submission" date="2016-11" db="EMBL/GenBank/DDBJ databases">
        <authorList>
            <person name="Jaros S."/>
            <person name="Januszkiewicz K."/>
            <person name="Wedrychowicz H."/>
        </authorList>
    </citation>
    <scope>NUCLEOTIDE SEQUENCE [LARGE SCALE GENOMIC DNA]</scope>
    <source>
        <strain evidence="4 5">GAS95</strain>
    </source>
</reference>
<keyword evidence="5" id="KW-1185">Reference proteome</keyword>
<dbReference type="Proteomes" id="UP000185151">
    <property type="component" value="Unassembled WGS sequence"/>
</dbReference>
<dbReference type="Pfam" id="PF09937">
    <property type="entry name" value="DUF2169"/>
    <property type="match status" value="1"/>
</dbReference>
<feature type="domain" description="DUF2169" evidence="3">
    <location>
        <begin position="20"/>
        <end position="300"/>
    </location>
</feature>
<evidence type="ECO:0000313" key="5">
    <source>
        <dbReference type="Proteomes" id="UP000185151"/>
    </source>
</evidence>
<keyword evidence="1" id="KW-0677">Repeat</keyword>
<protein>
    <submittedName>
        <fullName evidence="4">Uncharacterized protein YjbI, contains pentapeptide repeats</fullName>
    </submittedName>
</protein>
<feature type="compositionally biased region" description="Basic and acidic residues" evidence="2">
    <location>
        <begin position="470"/>
        <end position="490"/>
    </location>
</feature>
<proteinExistence type="predicted"/>
<accession>A0A1N6LJ03</accession>
<dbReference type="EMBL" id="FSRU01000003">
    <property type="protein sequence ID" value="SIO68656.1"/>
    <property type="molecule type" value="Genomic_DNA"/>
</dbReference>
<evidence type="ECO:0000259" key="3">
    <source>
        <dbReference type="Pfam" id="PF09937"/>
    </source>
</evidence>